<dbReference type="EMBL" id="QGUI02000045">
    <property type="protein sequence ID" value="MFO7191708.1"/>
    <property type="molecule type" value="Genomic_DNA"/>
</dbReference>
<evidence type="ECO:0000313" key="2">
    <source>
        <dbReference type="EMBL" id="MFO7191708.1"/>
    </source>
</evidence>
<gene>
    <name evidence="2" type="ORF">DIU77_005650</name>
    <name evidence="3" type="ORF">DIU77_08665</name>
</gene>
<dbReference type="InterPro" id="IPR008634">
    <property type="entry name" value="Gas-vesicle_GvpO"/>
</dbReference>
<protein>
    <submittedName>
        <fullName evidence="3">Gas vesicle protein</fullName>
    </submittedName>
</protein>
<proteinExistence type="predicted"/>
<reference evidence="2 4" key="3">
    <citation type="journal article" date="2021" name="BMC Genomics">
        <title>Genome-resolved metagenome and metatranscriptome analyses of thermophilic composting reveal key bacterial players and their metabolic interactions.</title>
        <authorList>
            <person name="Braga L.P.P."/>
            <person name="Pereira R.V."/>
            <person name="Martins L.F."/>
            <person name="Moura L.M.S."/>
            <person name="Sanchez F.B."/>
            <person name="Patane J.S.L."/>
            <person name="da Silva A.M."/>
            <person name="Setubal J.C."/>
        </authorList>
    </citation>
    <scope>NUCLEOTIDE SEQUENCE [LARGE SCALE GENOMIC DNA]</scope>
    <source>
        <strain evidence="2">ZC4RG45</strain>
    </source>
</reference>
<sequence length="111" mass="11895">MTTRKTNRASSGGSRTGSGDENGNGSLSMSDAVRRAVTEFAALTRKDPEAVTGVRSDDDGGWSVLVDVVELERIPSSTDVLATYRVDITSTGDLAGYERLRRYHRGATDPT</sequence>
<dbReference type="PIRSF" id="PIRSF028743">
    <property type="entry name" value="GvpO_protein"/>
    <property type="match status" value="1"/>
</dbReference>
<evidence type="ECO:0000256" key="1">
    <source>
        <dbReference type="SAM" id="MobiDB-lite"/>
    </source>
</evidence>
<reference evidence="2" key="1">
    <citation type="submission" date="2018-05" db="EMBL/GenBank/DDBJ databases">
        <authorList>
            <person name="Moura L."/>
            <person name="Setubal J.C."/>
        </authorList>
    </citation>
    <scope>NUCLEOTIDE SEQUENCE</scope>
    <source>
        <strain evidence="2">ZC4RG45</strain>
    </source>
</reference>
<dbReference type="GO" id="GO:0031412">
    <property type="term" value="P:gas vesicle organization"/>
    <property type="evidence" value="ECO:0007669"/>
    <property type="project" value="InterPro"/>
</dbReference>
<name>A0A2W4JHD1_9PSEU</name>
<dbReference type="EMBL" id="QGUI01000281">
    <property type="protein sequence ID" value="PZM97891.1"/>
    <property type="molecule type" value="Genomic_DNA"/>
</dbReference>
<accession>A0A2W4JHD1</accession>
<dbReference type="AlphaFoldDB" id="A0A2W4JHD1"/>
<reference evidence="2" key="4">
    <citation type="submission" date="2023-08" db="EMBL/GenBank/DDBJ databases">
        <authorList>
            <person name="Guima S.E.S."/>
            <person name="Martins L.F."/>
            <person name="Silva A.M."/>
            <person name="Setubal J.C."/>
        </authorList>
    </citation>
    <scope>NUCLEOTIDE SEQUENCE</scope>
    <source>
        <strain evidence="2">ZC4RG45</strain>
    </source>
</reference>
<evidence type="ECO:0000313" key="3">
    <source>
        <dbReference type="EMBL" id="PZM97891.1"/>
    </source>
</evidence>
<feature type="region of interest" description="Disordered" evidence="1">
    <location>
        <begin position="1"/>
        <end position="30"/>
    </location>
</feature>
<organism evidence="3">
    <name type="scientific">Thermocrispum agreste</name>
    <dbReference type="NCBI Taxonomy" id="37925"/>
    <lineage>
        <taxon>Bacteria</taxon>
        <taxon>Bacillati</taxon>
        <taxon>Actinomycetota</taxon>
        <taxon>Actinomycetes</taxon>
        <taxon>Pseudonocardiales</taxon>
        <taxon>Pseudonocardiaceae</taxon>
        <taxon>Thermocrispum</taxon>
    </lineage>
</organism>
<dbReference type="STRING" id="1111738.GCA_000427905_03487"/>
<dbReference type="Pfam" id="PF05800">
    <property type="entry name" value="GvpO"/>
    <property type="match status" value="1"/>
</dbReference>
<dbReference type="Proteomes" id="UP000249324">
    <property type="component" value="Unassembled WGS sequence"/>
</dbReference>
<comment type="caution">
    <text evidence="3">The sequence shown here is derived from an EMBL/GenBank/DDBJ whole genome shotgun (WGS) entry which is preliminary data.</text>
</comment>
<reference evidence="3" key="2">
    <citation type="submission" date="2018-05" db="EMBL/GenBank/DDBJ databases">
        <authorList>
            <person name="Lanie J.A."/>
            <person name="Ng W.-L."/>
            <person name="Kazmierczak K.M."/>
            <person name="Andrzejewski T.M."/>
            <person name="Davidsen T.M."/>
            <person name="Wayne K.J."/>
            <person name="Tettelin H."/>
            <person name="Glass J.I."/>
            <person name="Rusch D."/>
            <person name="Podicherti R."/>
            <person name="Tsui H.-C.T."/>
            <person name="Winkler M.E."/>
        </authorList>
    </citation>
    <scope>NUCLEOTIDE SEQUENCE</scope>
    <source>
        <strain evidence="3">ZC4RG45</strain>
    </source>
</reference>
<evidence type="ECO:0000313" key="4">
    <source>
        <dbReference type="Proteomes" id="UP000249324"/>
    </source>
</evidence>